<dbReference type="EMBL" id="MH720465">
    <property type="protein sequence ID" value="AZB50422.1"/>
    <property type="molecule type" value="Viral_cRNA"/>
</dbReference>
<dbReference type="Proteomes" id="UP000289491">
    <property type="component" value="Segment"/>
</dbReference>
<organism evidence="2">
    <name type="scientific">Rice stripe mosaic virus</name>
    <dbReference type="NCBI Taxonomy" id="1931356"/>
    <lineage>
        <taxon>Viruses</taxon>
        <taxon>Riboviria</taxon>
        <taxon>Orthornavirae</taxon>
        <taxon>Negarnaviricota</taxon>
        <taxon>Haploviricotina</taxon>
        <taxon>Monjiviricetes</taxon>
        <taxon>Mononegavirales</taxon>
        <taxon>Rhabdoviridae</taxon>
        <taxon>Betarhabdovirinae</taxon>
        <taxon>Betacytorhabdovirus</taxon>
        <taxon>Betacytorhabdovirus oryzae</taxon>
        <taxon>Cytorhabdovirus oryzae</taxon>
    </lineage>
</organism>
<dbReference type="GeneID" id="41700838"/>
<evidence type="ECO:0000313" key="2">
    <source>
        <dbReference type="EMBL" id="APR74652.1"/>
    </source>
</evidence>
<evidence type="ECO:0000313" key="12">
    <source>
        <dbReference type="EMBL" id="AZB50492.1"/>
    </source>
</evidence>
<keyword evidence="1" id="KW-0812">Transmembrane</keyword>
<evidence type="ECO:0000313" key="5">
    <source>
        <dbReference type="EMBL" id="AZB50436.1"/>
    </source>
</evidence>
<evidence type="ECO:0000313" key="13">
    <source>
        <dbReference type="Proteomes" id="UP000289491"/>
    </source>
</evidence>
<evidence type="ECO:0000313" key="3">
    <source>
        <dbReference type="EMBL" id="AZB50422.1"/>
    </source>
</evidence>
<protein>
    <submittedName>
        <fullName evidence="2">Glycoprotein</fullName>
    </submittedName>
</protein>
<dbReference type="EMBL" id="MH720472">
    <property type="protein sequence ID" value="AZB50471.1"/>
    <property type="molecule type" value="Viral_cRNA"/>
</dbReference>
<reference evidence="2" key="1">
    <citation type="journal article" date="2017" name="Front. Microbiol.">
        <title>Rice Stripe Mosaic Virus, a Novel Cytorhabdovirus Infecting Rice via Leafhopper Transmission.</title>
        <authorList>
            <person name="Yang X."/>
            <person name="Huang J."/>
            <person name="Liu C."/>
            <person name="Chen B."/>
            <person name="Zhang T."/>
            <person name="Zhou G."/>
        </authorList>
    </citation>
    <scope>NUCLEOTIDE SEQUENCE [LARGE SCALE GENOMIC DNA]</scope>
    <source>
        <strain evidence="2">GD-LD</strain>
    </source>
</reference>
<keyword evidence="1" id="KW-1133">Transmembrane helix</keyword>
<evidence type="ECO:0000313" key="4">
    <source>
        <dbReference type="EMBL" id="AZB50429.1"/>
    </source>
</evidence>
<dbReference type="EMBL" id="MH720471">
    <property type="protein sequence ID" value="AZB50464.1"/>
    <property type="molecule type" value="Viral_cRNA"/>
</dbReference>
<dbReference type="RefSeq" id="YP_009553367.1">
    <property type="nucleotide sequence ID" value="NC_040786.1"/>
</dbReference>
<reference evidence="3" key="3">
    <citation type="submission" date="2018-08" db="EMBL/GenBank/DDBJ databases">
        <authorList>
            <person name="Yang X."/>
            <person name="Zhou G."/>
        </authorList>
    </citation>
    <scope>NUCLEOTIDE SEQUENCE</scope>
    <source>
        <strain evidence="9">HZ5</strain>
        <strain evidence="10">HZ7</strain>
        <strain evidence="4">LJ1</strain>
        <strain evidence="5">LJ2</strain>
        <strain evidence="11">LS</strain>
        <strain evidence="6">SG2</strain>
        <strain evidence="12">TM</strain>
        <strain evidence="3">TP2</strain>
        <strain evidence="8">WZ12</strain>
        <strain evidence="7">WZ9</strain>
    </source>
</reference>
<dbReference type="EMBL" id="MH720467">
    <property type="protein sequence ID" value="AZB50436.1"/>
    <property type="molecule type" value="Viral_cRNA"/>
</dbReference>
<dbReference type="OrthoDB" id="11073at10239"/>
<proteinExistence type="predicted"/>
<keyword evidence="13" id="KW-1185">Reference proteome</keyword>
<feature type="transmembrane region" description="Helical" evidence="1">
    <location>
        <begin position="483"/>
        <end position="502"/>
    </location>
</feature>
<dbReference type="EMBL" id="KX525586">
    <property type="protein sequence ID" value="APR74652.1"/>
    <property type="molecule type" value="Viral_cRNA"/>
</dbReference>
<dbReference type="EMBL" id="MH720474">
    <property type="protein sequence ID" value="AZB50485.1"/>
    <property type="molecule type" value="Viral_cRNA"/>
</dbReference>
<evidence type="ECO:0000313" key="8">
    <source>
        <dbReference type="EMBL" id="AZB50464.1"/>
    </source>
</evidence>
<dbReference type="EMBL" id="MH720466">
    <property type="protein sequence ID" value="AZB50429.1"/>
    <property type="molecule type" value="Viral_cRNA"/>
</dbReference>
<reference evidence="2" key="2">
    <citation type="submission" date="2018-05" db="EMBL/GenBank/DDBJ databases">
        <authorList>
            <person name="Lanie J.A."/>
            <person name="Ng W.-L."/>
            <person name="Kazmierczak K.M."/>
            <person name="Andrzejewski T.M."/>
            <person name="Davidsen T.M."/>
            <person name="Wayne K.J."/>
            <person name="Tettelin H."/>
            <person name="Glass J.I."/>
            <person name="Rusch D."/>
            <person name="Podicherti R."/>
            <person name="Tsui H.-C.T."/>
            <person name="Winkler M.E."/>
        </authorList>
    </citation>
    <scope>NUCLEOTIDE SEQUENCE</scope>
    <source>
        <strain evidence="2">GD-LD</strain>
    </source>
</reference>
<dbReference type="EMBL" id="MH720469">
    <property type="protein sequence ID" value="AZB50450.1"/>
    <property type="molecule type" value="Viral_cRNA"/>
</dbReference>
<evidence type="ECO:0000256" key="1">
    <source>
        <dbReference type="SAM" id="Phobius"/>
    </source>
</evidence>
<evidence type="ECO:0000313" key="11">
    <source>
        <dbReference type="EMBL" id="AZB50485.1"/>
    </source>
</evidence>
<evidence type="ECO:0000313" key="7">
    <source>
        <dbReference type="EMBL" id="AZB50457.1"/>
    </source>
</evidence>
<evidence type="ECO:0000313" key="10">
    <source>
        <dbReference type="EMBL" id="AZB50478.1"/>
    </source>
</evidence>
<name>A0A1P8D6S0_9RHAB</name>
<keyword evidence="1" id="KW-0472">Membrane</keyword>
<evidence type="ECO:0000313" key="9">
    <source>
        <dbReference type="EMBL" id="AZB50471.1"/>
    </source>
</evidence>
<evidence type="ECO:0000313" key="6">
    <source>
        <dbReference type="EMBL" id="AZB50450.1"/>
    </source>
</evidence>
<dbReference type="EMBL" id="MH720473">
    <property type="protein sequence ID" value="AZB50478.1"/>
    <property type="molecule type" value="Viral_cRNA"/>
</dbReference>
<dbReference type="EMBL" id="MH720475">
    <property type="protein sequence ID" value="AZB50492.1"/>
    <property type="molecule type" value="Viral_cRNA"/>
</dbReference>
<dbReference type="KEGG" id="vg:41700838"/>
<accession>A0A1P8D6S0</accession>
<sequence length="536" mass="60089">MMRISVFLLMLCWLPVSLTFFDKSHIPITTCDKNLMSPIPWRTYCIEECGIRNVIGDKLDLFIYNRSDSGKVQLADCRKYKIRQTFTKTWTFSTFKGAIETEELMPNYAECESTWRDLCNSGPCSTTTPVIPEEYHWASDTTKEVIYVSIDAYQKTVAFQDPSGDIQLLVHGVIIDGSQSGYVQPSKDLITMWDKVELQDECPWSTGNSLSCSTSDEGISYYCAGKGLVLTNISTVTDTRCDNNPHLMTSGHHVIFRVKKASDPNATLSRTAQIVLDRGSEEAEIVDSVNKALLDRDSIRCASSCLAFDYTISKPQMFGNQLALPYKGSFLPCNILPNCRVVFPVKYCSSPPMILVECTGTMTWWNITGDYTIRPTYCHMNQSATKIKTSISFMTTNGRVLVNESGAYPVSREIGNTFQVGHVIEPSSMIEVTDPLNVRIDDTLVTPESHTISNITSVGDSLLDTMVETVKGIGRFISHEVRIVVFGVLTLFILYLSFKYLFAKKKSRVPHPKVVYTKPTSEGPVIYDTEYTIESD</sequence>
<dbReference type="EMBL" id="MH720470">
    <property type="protein sequence ID" value="AZB50457.1"/>
    <property type="molecule type" value="Viral_cRNA"/>
</dbReference>